<dbReference type="GO" id="GO:0071897">
    <property type="term" value="P:DNA biosynthetic process"/>
    <property type="evidence" value="ECO:0007669"/>
    <property type="project" value="UniProtKB-ARBA"/>
</dbReference>
<comment type="caution">
    <text evidence="4">The sequence shown here is derived from an EMBL/GenBank/DDBJ whole genome shotgun (WGS) entry which is preliminary data.</text>
</comment>
<evidence type="ECO:0000259" key="3">
    <source>
        <dbReference type="PROSITE" id="PS50158"/>
    </source>
</evidence>
<keyword evidence="1" id="KW-0479">Metal-binding</keyword>
<dbReference type="InterPro" id="IPR043128">
    <property type="entry name" value="Rev_trsase/Diguanyl_cyclase"/>
</dbReference>
<dbReference type="SUPFAM" id="SSF57756">
    <property type="entry name" value="Retrovirus zinc finger-like domains"/>
    <property type="match status" value="1"/>
</dbReference>
<dbReference type="Gene3D" id="4.10.60.10">
    <property type="entry name" value="Zinc finger, CCHC-type"/>
    <property type="match status" value="1"/>
</dbReference>
<feature type="region of interest" description="Disordered" evidence="2">
    <location>
        <begin position="412"/>
        <end position="437"/>
    </location>
</feature>
<feature type="region of interest" description="Disordered" evidence="2">
    <location>
        <begin position="1"/>
        <end position="38"/>
    </location>
</feature>
<dbReference type="Proteomes" id="UP000198287">
    <property type="component" value="Unassembled WGS sequence"/>
</dbReference>
<dbReference type="SUPFAM" id="SSF56672">
    <property type="entry name" value="DNA/RNA polymerases"/>
    <property type="match status" value="1"/>
</dbReference>
<dbReference type="GO" id="GO:0042575">
    <property type="term" value="C:DNA polymerase complex"/>
    <property type="evidence" value="ECO:0007669"/>
    <property type="project" value="UniProtKB-ARBA"/>
</dbReference>
<dbReference type="InterPro" id="IPR043502">
    <property type="entry name" value="DNA/RNA_pol_sf"/>
</dbReference>
<dbReference type="SMART" id="SM00343">
    <property type="entry name" value="ZnF_C2HC"/>
    <property type="match status" value="3"/>
</dbReference>
<keyword evidence="1" id="KW-0862">Zinc</keyword>
<dbReference type="InterPro" id="IPR008042">
    <property type="entry name" value="Retrotrans_Pao"/>
</dbReference>
<dbReference type="PANTHER" id="PTHR47331:SF5">
    <property type="entry name" value="RIBONUCLEASE H"/>
    <property type="match status" value="1"/>
</dbReference>
<feature type="region of interest" description="Disordered" evidence="2">
    <location>
        <begin position="57"/>
        <end position="80"/>
    </location>
</feature>
<protein>
    <submittedName>
        <fullName evidence="4">Zinc finger protein GIS2</fullName>
    </submittedName>
</protein>
<dbReference type="Gene3D" id="3.30.70.270">
    <property type="match status" value="1"/>
</dbReference>
<dbReference type="InterPro" id="IPR041588">
    <property type="entry name" value="Integrase_H2C2"/>
</dbReference>
<name>A0A226DNW3_FOLCA</name>
<evidence type="ECO:0000313" key="5">
    <source>
        <dbReference type="Proteomes" id="UP000198287"/>
    </source>
</evidence>
<accession>A0A226DNW3</accession>
<sequence>MLAFSPFRGKVASSTRSSFKRRRAQAEAQAKTKKKDIQSKISELKESLDLESNEIEAKRQQLHRKEAKLDPSHSGHVSDGMRELKKEISVLTEELEDKVHQYKVAAIRTNAKISRLEMEMATLDSLRDVELAEISEDEEQYLGSDEDLESEEERLATEFKKWKVAATGGDGDENKGQETIPVTSSAGPGPVMPPTALDSIAQSLQALTKLADSSNPQVGSVTEKMLVRQSVGRDLPPFSGRPEEWPSFIATFKRTTTACGFTDAENVERIRKCLRGSAAKSVECLLVSPQSLPKVLQILEEKYGQPEVVVHAMVTKTKAVPPVKEDKPQTMIEFGTAVVNLVAAIKNLGEDGHLKNPVLLRELVEKLPPNVRISWEESVVSAVSTSSLEDFSEWVEKRVKIACRMCPPKQFEEKKDDQKSKAKGVKDHRDEGDVPTAAGLVSGQSSKICVFCGKNNHYSSDCYKSEHMTIVEKEDIIKKNKICFKCLRIGHIAKSCKVKLNCGLCKKSGHCKPMCPELKSNQKNRFSSPAEVEEMEPSVSAATASHSCRKDILLKTLLVRVVGLKNSRVVRLIFDEGSQHSNVSSTTIENAGGRLVGEEWGRNVLFGGSVTSSTKVKKFKMELESMDGKVRKELVLRETPVICGNLPRVPHGPWIQELKKKKIWITDMEVAKVENPDIDVLIGSDYWGQLVTGKPIKLNSGLVAVKTLFGWTLSGPVPGYDSRGESAAMMSTSLLTAQYSVPEMWSLESIGIQDPIDHKSQKEKEAATQQHFLDNVSRNEDGRYKVNLPWILGAPVIPDNKKIAEKRLESTTSKLKAAGKYAEYNKIFEDWLKEGIIEQVEDDLSVKKCHYLPHRAVFKPQSVTTPVRPVFDASCKVGRNPSLNECLEKGPNLLELIPSLLLRFRQKKIGVISDIRKAFQMVEVAEEDRDFLRFLWWKDKEELVTFRHRRVVFGLNASPFLLGAVLEYHLRSVDGEDKKIAMKILKSLYVDNNVTSVDSLEEYKEFKVKSIQLLSQAGMELRQWEHSGEDSPSEELSSVLGLKWNKLEDSLGVEIPEENPEKLTKRIILSLVHKLFDPLGFLSPATLIPKLLMQKAWEKKTAWDDEIDEDMKMEFSTWWKELPILRNVSIPRFAFGELDSELEIHTFSDASKSAYAAAVFIRVKNGDNISVQLLQSKTRVAPLKLGSIPRLELLGCAIAARLTTSVKEALSLQDTTTRFWSDSSTALAWIRRNDEWGTFVGNRVKEILTLTKVEEWHFVPGKLNPADLPSRGCSPSKLVKSQWWEGPSWLKEDMDKWPSDEDIPDEEIVLNERRKGRTMKLAVMSQDQPFYYKSSHYMKNLRVFAYVKRFVDKCRHRSKESGHITQKEIAASEHTLFKIVQLEVFRSDQNVIAGLKVVRDGDGLIRLETRLLQRQDTEAFRKPVLLPNNHPVVEQLIREEHLHHHHAGVQFLLGRIRERCWIIQGRRAIRKVVRSCVVCRRFTTKSPNVPSSSLPENRVKDAKAFQIIGIDLAGPLFMKDKSKTWLVLFTYNGTNFVGANNLFQQLDWKRIQEKINVMKIEWRFNPPSGAWWGGWWERLIRTIKDLLKRMLGHSKLNHVQMETCLCEVEAVINGRPLTYVTEDQDDLIPLTPSMFIQDVTTTEFPEMKSIDGDGLRQQYRGLVALREELRSRFRKEYLSQLVQRGKELNPEKFQVGDVVLVGSDNKKRVDWPMARVEQLLPGKDGKVRVARLKTQSGFFVRPLQRLYPLEVSSTRDPLSITTAIKQVAKTVSAKKTSHGIEDEKAEVITRYGRKVVTPDRLCQ</sequence>
<dbReference type="OMA" id="RIRERCW"/>
<keyword evidence="1" id="KW-0863">Zinc-finger</keyword>
<organism evidence="4 5">
    <name type="scientific">Folsomia candida</name>
    <name type="common">Springtail</name>
    <dbReference type="NCBI Taxonomy" id="158441"/>
    <lineage>
        <taxon>Eukaryota</taxon>
        <taxon>Metazoa</taxon>
        <taxon>Ecdysozoa</taxon>
        <taxon>Arthropoda</taxon>
        <taxon>Hexapoda</taxon>
        <taxon>Collembola</taxon>
        <taxon>Entomobryomorpha</taxon>
        <taxon>Isotomoidea</taxon>
        <taxon>Isotomidae</taxon>
        <taxon>Proisotominae</taxon>
        <taxon>Folsomia</taxon>
    </lineage>
</organism>
<keyword evidence="5" id="KW-1185">Reference proteome</keyword>
<dbReference type="OrthoDB" id="5967017at2759"/>
<dbReference type="Pfam" id="PF05380">
    <property type="entry name" value="Peptidase_A17"/>
    <property type="match status" value="1"/>
</dbReference>
<evidence type="ECO:0000256" key="2">
    <source>
        <dbReference type="SAM" id="MobiDB-lite"/>
    </source>
</evidence>
<dbReference type="GO" id="GO:0003676">
    <property type="term" value="F:nucleic acid binding"/>
    <property type="evidence" value="ECO:0007669"/>
    <property type="project" value="InterPro"/>
</dbReference>
<dbReference type="InterPro" id="IPR005312">
    <property type="entry name" value="DUF1759"/>
</dbReference>
<dbReference type="STRING" id="158441.A0A226DNW3"/>
<dbReference type="InterPro" id="IPR036397">
    <property type="entry name" value="RNaseH_sf"/>
</dbReference>
<gene>
    <name evidence="4" type="ORF">Fcan01_18997</name>
</gene>
<dbReference type="InterPro" id="IPR012337">
    <property type="entry name" value="RNaseH-like_sf"/>
</dbReference>
<proteinExistence type="predicted"/>
<dbReference type="Pfam" id="PF17921">
    <property type="entry name" value="Integrase_H2C2"/>
    <property type="match status" value="1"/>
</dbReference>
<feature type="domain" description="CCHC-type" evidence="3">
    <location>
        <begin position="483"/>
        <end position="497"/>
    </location>
</feature>
<dbReference type="EMBL" id="LNIX01000016">
    <property type="protein sequence ID" value="OXA45916.1"/>
    <property type="molecule type" value="Genomic_DNA"/>
</dbReference>
<dbReference type="InterPro" id="IPR040676">
    <property type="entry name" value="DUF5641"/>
</dbReference>
<feature type="compositionally biased region" description="Basic and acidic residues" evidence="2">
    <location>
        <begin position="412"/>
        <end position="432"/>
    </location>
</feature>
<dbReference type="InterPro" id="IPR036875">
    <property type="entry name" value="Znf_CCHC_sf"/>
</dbReference>
<feature type="region of interest" description="Disordered" evidence="2">
    <location>
        <begin position="166"/>
        <end position="189"/>
    </location>
</feature>
<evidence type="ECO:0000256" key="1">
    <source>
        <dbReference type="PROSITE-ProRule" id="PRU00047"/>
    </source>
</evidence>
<evidence type="ECO:0000313" key="4">
    <source>
        <dbReference type="EMBL" id="OXA45916.1"/>
    </source>
</evidence>
<dbReference type="Gene3D" id="3.30.420.10">
    <property type="entry name" value="Ribonuclease H-like superfamily/Ribonuclease H"/>
    <property type="match status" value="1"/>
</dbReference>
<dbReference type="PROSITE" id="PS50158">
    <property type="entry name" value="ZF_CCHC"/>
    <property type="match status" value="1"/>
</dbReference>
<dbReference type="Gene3D" id="3.10.10.10">
    <property type="entry name" value="HIV Type 1 Reverse Transcriptase, subunit A, domain 1"/>
    <property type="match status" value="1"/>
</dbReference>
<dbReference type="GO" id="GO:0008270">
    <property type="term" value="F:zinc ion binding"/>
    <property type="evidence" value="ECO:0007669"/>
    <property type="project" value="UniProtKB-KW"/>
</dbReference>
<dbReference type="InterPro" id="IPR001878">
    <property type="entry name" value="Znf_CCHC"/>
</dbReference>
<feature type="compositionally biased region" description="Basic and acidic residues" evidence="2">
    <location>
        <begin position="57"/>
        <end position="73"/>
    </location>
</feature>
<reference evidence="4 5" key="1">
    <citation type="submission" date="2015-12" db="EMBL/GenBank/DDBJ databases">
        <title>The genome of Folsomia candida.</title>
        <authorList>
            <person name="Faddeeva A."/>
            <person name="Derks M.F."/>
            <person name="Anvar Y."/>
            <person name="Smit S."/>
            <person name="Van Straalen N."/>
            <person name="Roelofs D."/>
        </authorList>
    </citation>
    <scope>NUCLEOTIDE SEQUENCE [LARGE SCALE GENOMIC DNA]</scope>
    <source>
        <strain evidence="4 5">VU population</strain>
        <tissue evidence="4">Whole body</tissue>
    </source>
</reference>
<dbReference type="Pfam" id="PF18701">
    <property type="entry name" value="DUF5641"/>
    <property type="match status" value="1"/>
</dbReference>
<dbReference type="SUPFAM" id="SSF53098">
    <property type="entry name" value="Ribonuclease H-like"/>
    <property type="match status" value="1"/>
</dbReference>
<dbReference type="Pfam" id="PF03564">
    <property type="entry name" value="DUF1759"/>
    <property type="match status" value="1"/>
</dbReference>
<dbReference type="Gene3D" id="1.10.340.70">
    <property type="match status" value="1"/>
</dbReference>
<dbReference type="PANTHER" id="PTHR47331">
    <property type="entry name" value="PHD-TYPE DOMAIN-CONTAINING PROTEIN"/>
    <property type="match status" value="1"/>
</dbReference>